<evidence type="ECO:0000259" key="1">
    <source>
        <dbReference type="Pfam" id="PF00534"/>
    </source>
</evidence>
<name>A0ABT3QA21_9PROT</name>
<evidence type="ECO:0000313" key="4">
    <source>
        <dbReference type="Proteomes" id="UP001526446"/>
    </source>
</evidence>
<feature type="domain" description="Glycosyl transferase family 1" evidence="1">
    <location>
        <begin position="186"/>
        <end position="343"/>
    </location>
</feature>
<dbReference type="EMBL" id="JAPIUX010000023">
    <property type="protein sequence ID" value="MCX2562133.1"/>
    <property type="molecule type" value="Genomic_DNA"/>
</dbReference>
<protein>
    <submittedName>
        <fullName evidence="3">Glycosyltransferase family 4 protein</fullName>
    </submittedName>
</protein>
<dbReference type="CDD" id="cd03820">
    <property type="entry name" value="GT4_AmsD-like"/>
    <property type="match status" value="1"/>
</dbReference>
<keyword evidence="4" id="KW-1185">Reference proteome</keyword>
<dbReference type="InterPro" id="IPR001296">
    <property type="entry name" value="Glyco_trans_1"/>
</dbReference>
<comment type="caution">
    <text evidence="3">The sequence shown here is derived from an EMBL/GenBank/DDBJ whole genome shotgun (WGS) entry which is preliminary data.</text>
</comment>
<dbReference type="PANTHER" id="PTHR12526">
    <property type="entry name" value="GLYCOSYLTRANSFERASE"/>
    <property type="match status" value="1"/>
</dbReference>
<sequence length="362" mass="39660">MISGQPARPMRIGFVIHTLGLMGGTERTCCAVMNGLAEDADVTAIEAVSEGPPTYPLSERIGRNLLSEKPVSLLWSAPKLIMRLYRIIRNRPLDALVVVESTHALYAVAAARLAGVRCIVWEHFNYTVDLGKRKRRWGRAIAARWAHDVVTLTHRDQAMWREKAHPRAQIHCIPNMAPPVSASRYDDTTRIVLALGRLSPQKGFDRLLEAWSLVEQDARSTGWRLAIVGDGPQKDNLKRQAASLARASIQDARKDVASLFAQAGLMASSSRFEGLPMVLLEAASAGVPIVAFDCETGPAEIIEPNQTGILVAQGDSAGLAEGLLCLMADPEKRKAFSERGKNRMALFSREHVLSLWCSLLGI</sequence>
<dbReference type="Pfam" id="PF13439">
    <property type="entry name" value="Glyco_transf_4"/>
    <property type="match status" value="1"/>
</dbReference>
<organism evidence="3 4">
    <name type="scientific">Acetobacter farinalis</name>
    <dbReference type="NCBI Taxonomy" id="1260984"/>
    <lineage>
        <taxon>Bacteria</taxon>
        <taxon>Pseudomonadati</taxon>
        <taxon>Pseudomonadota</taxon>
        <taxon>Alphaproteobacteria</taxon>
        <taxon>Acetobacterales</taxon>
        <taxon>Acetobacteraceae</taxon>
        <taxon>Acetobacter</taxon>
    </lineage>
</organism>
<dbReference type="Gene3D" id="3.40.50.2000">
    <property type="entry name" value="Glycogen Phosphorylase B"/>
    <property type="match status" value="2"/>
</dbReference>
<dbReference type="InterPro" id="IPR028098">
    <property type="entry name" value="Glyco_trans_4-like_N"/>
</dbReference>
<dbReference type="PANTHER" id="PTHR12526:SF630">
    <property type="entry name" value="GLYCOSYLTRANSFERASE"/>
    <property type="match status" value="1"/>
</dbReference>
<dbReference type="Proteomes" id="UP001526446">
    <property type="component" value="Unassembled WGS sequence"/>
</dbReference>
<evidence type="ECO:0000259" key="2">
    <source>
        <dbReference type="Pfam" id="PF13439"/>
    </source>
</evidence>
<dbReference type="Pfam" id="PF00534">
    <property type="entry name" value="Glycos_transf_1"/>
    <property type="match status" value="1"/>
</dbReference>
<dbReference type="SUPFAM" id="SSF53756">
    <property type="entry name" value="UDP-Glycosyltransferase/glycogen phosphorylase"/>
    <property type="match status" value="1"/>
</dbReference>
<proteinExistence type="predicted"/>
<accession>A0ABT3QA21</accession>
<dbReference type="RefSeq" id="WP_242007393.1">
    <property type="nucleotide sequence ID" value="NZ_JAPIUX010000023.1"/>
</dbReference>
<feature type="domain" description="Glycosyltransferase subfamily 4-like N-terminal" evidence="2">
    <location>
        <begin position="22"/>
        <end position="175"/>
    </location>
</feature>
<evidence type="ECO:0000313" key="3">
    <source>
        <dbReference type="EMBL" id="MCX2562133.1"/>
    </source>
</evidence>
<reference evidence="3 4" key="1">
    <citation type="submission" date="2022-11" db="EMBL/GenBank/DDBJ databases">
        <title>Genome sequencing of Acetobacter type strain.</title>
        <authorList>
            <person name="Heo J."/>
            <person name="Lee D."/>
            <person name="Han B.-H."/>
            <person name="Hong S.-B."/>
            <person name="Kwon S.-W."/>
        </authorList>
    </citation>
    <scope>NUCLEOTIDE SEQUENCE [LARGE SCALE GENOMIC DNA]</scope>
    <source>
        <strain evidence="3 4">KACC 21251</strain>
    </source>
</reference>
<gene>
    <name evidence="3" type="ORF">OQ252_12105</name>
</gene>